<dbReference type="AlphaFoldDB" id="A0AAD5H6S8"/>
<accession>A0AAD5H6S8</accession>
<evidence type="ECO:0000256" key="4">
    <source>
        <dbReference type="ARBA" id="ARBA00023242"/>
    </source>
</evidence>
<dbReference type="GO" id="GO:0006606">
    <property type="term" value="P:protein import into nucleus"/>
    <property type="evidence" value="ECO:0007669"/>
    <property type="project" value="TreeGrafter"/>
</dbReference>
<dbReference type="Gene3D" id="1.25.10.10">
    <property type="entry name" value="Leucine-rich Repeat Variant"/>
    <property type="match status" value="2"/>
</dbReference>
<dbReference type="PANTHER" id="PTHR12363">
    <property type="entry name" value="TRANSPORTIN 3 AND IMPORTIN 13"/>
    <property type="match status" value="1"/>
</dbReference>
<comment type="similarity">
    <text evidence="2">Belongs to the importin beta family.</text>
</comment>
<name>A0AAD5H6S8_9CHLO</name>
<dbReference type="Pfam" id="PF24139">
    <property type="entry name" value="TPR_TNPO3_IPO13_4th"/>
    <property type="match status" value="1"/>
</dbReference>
<dbReference type="GO" id="GO:0005737">
    <property type="term" value="C:cytoplasm"/>
    <property type="evidence" value="ECO:0007669"/>
    <property type="project" value="TreeGrafter"/>
</dbReference>
<dbReference type="PROSITE" id="PS50166">
    <property type="entry name" value="IMPORTIN_B_NT"/>
    <property type="match status" value="1"/>
</dbReference>
<organism evidence="7 8">
    <name type="scientific">Chlorella ohadii</name>
    <dbReference type="NCBI Taxonomy" id="2649997"/>
    <lineage>
        <taxon>Eukaryota</taxon>
        <taxon>Viridiplantae</taxon>
        <taxon>Chlorophyta</taxon>
        <taxon>core chlorophytes</taxon>
        <taxon>Trebouxiophyceae</taxon>
        <taxon>Chlorellales</taxon>
        <taxon>Chlorellaceae</taxon>
        <taxon>Chlorella clade</taxon>
        <taxon>Chlorella</taxon>
    </lineage>
</organism>
<dbReference type="InterPro" id="IPR051345">
    <property type="entry name" value="Importin_beta-like_NTR"/>
</dbReference>
<evidence type="ECO:0000313" key="8">
    <source>
        <dbReference type="Proteomes" id="UP001205105"/>
    </source>
</evidence>
<dbReference type="InterPro" id="IPR001494">
    <property type="entry name" value="Importin-beta_N"/>
</dbReference>
<protein>
    <recommendedName>
        <fullName evidence="6">Importin N-terminal domain-containing protein</fullName>
    </recommendedName>
</protein>
<dbReference type="SMART" id="SM00913">
    <property type="entry name" value="IBN_N"/>
    <property type="match status" value="1"/>
</dbReference>
<keyword evidence="3" id="KW-0813">Transport</keyword>
<dbReference type="GO" id="GO:0005634">
    <property type="term" value="C:nucleus"/>
    <property type="evidence" value="ECO:0007669"/>
    <property type="project" value="UniProtKB-SubCell"/>
</dbReference>
<evidence type="ECO:0000259" key="6">
    <source>
        <dbReference type="PROSITE" id="PS50166"/>
    </source>
</evidence>
<dbReference type="InterPro" id="IPR057941">
    <property type="entry name" value="TPR_TNPO3_IPO13_2nd"/>
</dbReference>
<sequence>MAAQQLLQALQALYHGAPDVKEQANKWLEQFQGSAEAWQVTNDILHNAGAGMEAHYFCAQTLRTKVQRDFEELPAGAALSLRDSLVSLLVKHCQVWGAVMGNAAVRTQLCLAIAALAAHLPAVQWGQQGVVGWLAQRLGGEAQTVSLPCMLELLTVLPQEASSYQPAVRPERRRQVQDEMLAYAPQALQILASCLTAPLPRAREQALDAFTSWLKLTGGIGLNGPMLMQSPLVRAALEGLRSSDTFFSAVDSVVELIYCTSQRGRPKEDMAPLVQLIVAEVMALKPRFHVCLQQALAERNGNTAPEGEHNDSEEDAKGMARLFAEVGEAYTALIAEGGPQVSGPVEALLDVASHPDDSICSISFNFWHRLSRALTIGLHPEPLESEEGPVSDEERERRVRLFTPWIERLVALIRGRVRFHDNFDAWHRDERQDFKRARVAVGDTLIDCASVLGGGRMLQLLVEPLLELSKQVTSGGNFDWRTAEAALYCVRAVHRCAPLPGDALMMSLFSSLPMLPAVPQLQYTVALTVGAYADWLADTAQRGEEGRTLLSQLLGMLMRCLPEPEASSAAALSIRRLCDGCAPLLAAASMDPLMQLYRQIQGSGDVAQNTLDLDLDEDDVQQLIEGVTLVASALPDGQRQPCVQQMLDIVVQPMQGILQQAAVGSPGSAPGTPTAGGAAQQQQPDVRLVLPLMERVTTIFRQEQAGAVKDPADVAEALVRLWPWIEAALGAQPMQESACPTLKPSTATSTPIPAPDRFTGDAAAIERICRAPRYAVRSSGKAAAAAVPLLVASLPQRFEISRQPCFLYVASELIKTFGDEPARDLELGGMFSRMMAGSCAMLRSLRDVSDHPDVADDTFLLAGRALSYAPRLLLTPQLLSVLLDTALAGLLVQHREACCSILAFVVRLLDPATHRAVAPEAVQGLQTALAPRAPLLVRLVLAGAVGALPTNRLAELTDVLYAVLKVTNQNGLQWVGEALAGIPDEAATSADKQRFMTACQQVVAGGLSQRDERVLQQAVDELSELCRRNRRAAQLAQRALLPPELHYTIR</sequence>
<dbReference type="Proteomes" id="UP001205105">
    <property type="component" value="Unassembled WGS sequence"/>
</dbReference>
<keyword evidence="4" id="KW-0539">Nucleus</keyword>
<dbReference type="InterPro" id="IPR013598">
    <property type="entry name" value="Exportin-1/Importin-b-like"/>
</dbReference>
<feature type="region of interest" description="Disordered" evidence="5">
    <location>
        <begin position="662"/>
        <end position="682"/>
    </location>
</feature>
<dbReference type="InterPro" id="IPR058537">
    <property type="entry name" value="TPR_TNPO3_IPO13_4th"/>
</dbReference>
<dbReference type="SUPFAM" id="SSF48371">
    <property type="entry name" value="ARM repeat"/>
    <property type="match status" value="1"/>
</dbReference>
<dbReference type="InterPro" id="IPR011989">
    <property type="entry name" value="ARM-like"/>
</dbReference>
<reference evidence="7" key="1">
    <citation type="submission" date="2020-11" db="EMBL/GenBank/DDBJ databases">
        <title>Chlorella ohadii genome sequencing and assembly.</title>
        <authorList>
            <person name="Murik O."/>
            <person name="Treves H."/>
            <person name="Kedem I."/>
            <person name="Shotland Y."/>
            <person name="Kaplan A."/>
        </authorList>
    </citation>
    <scope>NUCLEOTIDE SEQUENCE</scope>
    <source>
        <strain evidence="7">1</strain>
    </source>
</reference>
<comment type="caution">
    <text evidence="7">The sequence shown here is derived from an EMBL/GenBank/DDBJ whole genome shotgun (WGS) entry which is preliminary data.</text>
</comment>
<evidence type="ECO:0000256" key="1">
    <source>
        <dbReference type="ARBA" id="ARBA00004123"/>
    </source>
</evidence>
<dbReference type="GO" id="GO:0031267">
    <property type="term" value="F:small GTPase binding"/>
    <property type="evidence" value="ECO:0007669"/>
    <property type="project" value="InterPro"/>
</dbReference>
<evidence type="ECO:0000256" key="2">
    <source>
        <dbReference type="ARBA" id="ARBA00007991"/>
    </source>
</evidence>
<evidence type="ECO:0000256" key="3">
    <source>
        <dbReference type="ARBA" id="ARBA00022448"/>
    </source>
</evidence>
<evidence type="ECO:0000313" key="7">
    <source>
        <dbReference type="EMBL" id="KAI7846036.1"/>
    </source>
</evidence>
<comment type="subcellular location">
    <subcellularLocation>
        <location evidence="1">Nucleus</location>
    </subcellularLocation>
</comment>
<feature type="domain" description="Importin N-terminal" evidence="6">
    <location>
        <begin position="24"/>
        <end position="91"/>
    </location>
</feature>
<keyword evidence="8" id="KW-1185">Reference proteome</keyword>
<dbReference type="EMBL" id="JADXDR010000010">
    <property type="protein sequence ID" value="KAI7846036.1"/>
    <property type="molecule type" value="Genomic_DNA"/>
</dbReference>
<evidence type="ECO:0000256" key="5">
    <source>
        <dbReference type="SAM" id="MobiDB-lite"/>
    </source>
</evidence>
<gene>
    <name evidence="7" type="ORF">COHA_000403</name>
</gene>
<dbReference type="Pfam" id="PF08389">
    <property type="entry name" value="Xpo1"/>
    <property type="match status" value="1"/>
</dbReference>
<dbReference type="PANTHER" id="PTHR12363:SF33">
    <property type="entry name" value="IMPORTIN-13"/>
    <property type="match status" value="1"/>
</dbReference>
<dbReference type="Pfam" id="PF24138">
    <property type="entry name" value="TPR_TNPO3_IPO13_2nd"/>
    <property type="match status" value="1"/>
</dbReference>
<dbReference type="InterPro" id="IPR016024">
    <property type="entry name" value="ARM-type_fold"/>
</dbReference>
<proteinExistence type="inferred from homology"/>
<dbReference type="Pfam" id="PF03810">
    <property type="entry name" value="IBN_N"/>
    <property type="match status" value="1"/>
</dbReference>